<evidence type="ECO:0000256" key="11">
    <source>
        <dbReference type="ARBA" id="ARBA00023136"/>
    </source>
</evidence>
<keyword evidence="5" id="KW-0410">Iron transport</keyword>
<dbReference type="GO" id="GO:0038023">
    <property type="term" value="F:signaling receptor activity"/>
    <property type="evidence" value="ECO:0007669"/>
    <property type="project" value="InterPro"/>
</dbReference>
<keyword evidence="9" id="KW-0406">Ion transport</keyword>
<dbReference type="FunFam" id="2.170.130.10:FF:000010">
    <property type="entry name" value="Ferripyoverdine receptor"/>
    <property type="match status" value="1"/>
</dbReference>
<dbReference type="InterPro" id="IPR011662">
    <property type="entry name" value="Secretin/TonB_short_N"/>
</dbReference>
<evidence type="ECO:0000256" key="12">
    <source>
        <dbReference type="ARBA" id="ARBA00023170"/>
    </source>
</evidence>
<dbReference type="PROSITE" id="PS52016">
    <property type="entry name" value="TONB_DEPENDENT_REC_3"/>
    <property type="match status" value="1"/>
</dbReference>
<dbReference type="InterPro" id="IPR036942">
    <property type="entry name" value="Beta-barrel_TonB_sf"/>
</dbReference>
<dbReference type="Pfam" id="PF07715">
    <property type="entry name" value="Plug"/>
    <property type="match status" value="1"/>
</dbReference>
<keyword evidence="18" id="KW-1185">Reference proteome</keyword>
<evidence type="ECO:0000256" key="15">
    <source>
        <dbReference type="RuleBase" id="RU003357"/>
    </source>
</evidence>
<dbReference type="NCBIfam" id="TIGR01783">
    <property type="entry name" value="TonB-siderophor"/>
    <property type="match status" value="1"/>
</dbReference>
<evidence type="ECO:0000256" key="6">
    <source>
        <dbReference type="ARBA" id="ARBA00022692"/>
    </source>
</evidence>
<keyword evidence="4 14" id="KW-1134">Transmembrane beta strand</keyword>
<accession>A0A4V2NMM0</accession>
<evidence type="ECO:0000256" key="5">
    <source>
        <dbReference type="ARBA" id="ARBA00022496"/>
    </source>
</evidence>
<dbReference type="AlphaFoldDB" id="A0A4V2NMM0"/>
<keyword evidence="11 14" id="KW-0472">Membrane</keyword>
<name>A0A4V2NMM0_9GAMM</name>
<dbReference type="Proteomes" id="UP000291822">
    <property type="component" value="Unassembled WGS sequence"/>
</dbReference>
<evidence type="ECO:0000256" key="2">
    <source>
        <dbReference type="ARBA" id="ARBA00009810"/>
    </source>
</evidence>
<protein>
    <submittedName>
        <fullName evidence="17">TonB-dependent siderophore receptor</fullName>
    </submittedName>
</protein>
<dbReference type="EMBL" id="SJTG01000001">
    <property type="protein sequence ID" value="TCI13817.1"/>
    <property type="molecule type" value="Genomic_DNA"/>
</dbReference>
<evidence type="ECO:0000313" key="17">
    <source>
        <dbReference type="EMBL" id="TCI13817.1"/>
    </source>
</evidence>
<evidence type="ECO:0000256" key="9">
    <source>
        <dbReference type="ARBA" id="ARBA00023065"/>
    </source>
</evidence>
<dbReference type="GO" id="GO:0015891">
    <property type="term" value="P:siderophore transport"/>
    <property type="evidence" value="ECO:0007669"/>
    <property type="project" value="InterPro"/>
</dbReference>
<organism evidence="17 18">
    <name type="scientific">Dyella soli</name>
    <dbReference type="NCBI Taxonomy" id="522319"/>
    <lineage>
        <taxon>Bacteria</taxon>
        <taxon>Pseudomonadati</taxon>
        <taxon>Pseudomonadota</taxon>
        <taxon>Gammaproteobacteria</taxon>
        <taxon>Lysobacterales</taxon>
        <taxon>Rhodanobacteraceae</taxon>
        <taxon>Dyella</taxon>
    </lineage>
</organism>
<evidence type="ECO:0000256" key="7">
    <source>
        <dbReference type="ARBA" id="ARBA00022729"/>
    </source>
</evidence>
<comment type="subcellular location">
    <subcellularLocation>
        <location evidence="1 14">Cell outer membrane</location>
        <topology evidence="1 14">Multi-pass membrane protein</topology>
    </subcellularLocation>
</comment>
<dbReference type="GO" id="GO:0009279">
    <property type="term" value="C:cell outer membrane"/>
    <property type="evidence" value="ECO:0007669"/>
    <property type="project" value="UniProtKB-SubCell"/>
</dbReference>
<dbReference type="SMART" id="SM00965">
    <property type="entry name" value="STN"/>
    <property type="match status" value="1"/>
</dbReference>
<evidence type="ECO:0000256" key="1">
    <source>
        <dbReference type="ARBA" id="ARBA00004571"/>
    </source>
</evidence>
<sequence>MTLATTDKQTTGLSGRHTPAEALRTLLQGSGLDAARVASNHYRLVPMGSPDGLSVANLEGVVTTAKVSGDATEGTGSYTTRSTSGATRLDLSLRDTPQSISVITRQQLDDFGLNNINDVLSRTTGINVEKIETDRTYYSARGFDITQFLTDGLGLPFTNGEQEGDVDTAIYDHIEVLRGANGLLSFTGNPSATVNFVRKRPTADFQGSAAVTIGSWNNRRLDVDLSGGLNASGSVRGRVVAADQDTESYLDRYELRKKIVSGILEADLGENTLITTGVTWQKNSPKSPMWGALPLYNTDGTPTDYPRSTSTASDWSYWDTATTQAFAQVDHDFGGGWKLKGALNYRRIAQQGDLFYIYGTPDATTGEGLYSYPSRYTSAEKQYFADLYASGPFTLGREHELVVGINAARNDVNQFSLYSADIGTPLPPLTEWNGTYPKPPFTASSDGAEFHMRRQSAYATVRWNLADELKLITGLSTTHYKSSGQNYGIPNAFNETRTSPFAGLVYDLNAHYSLYTSYAKIYNPQTQTDIDHHLLDPVNGDNLEAGIKAAWMDNRLNASFALFRSRQNNYAEVAGYDLTTGQNYYRGINATSKGYELDVAGALTDRWELSAGFTQLQIHGDDGAHVRTYVPRQTFRLSTTYRLPWLQGLRVGGTLRWQDAIVRDQESVDTLGRPIFTHQGSYALLGAMASYDFSPSWRATLNVDNLTNRKYISSLYWAQGFYGAPTNWQLNVSYKF</sequence>
<evidence type="ECO:0000256" key="4">
    <source>
        <dbReference type="ARBA" id="ARBA00022452"/>
    </source>
</evidence>
<keyword evidence="6 14" id="KW-0812">Transmembrane</keyword>
<comment type="caution">
    <text evidence="17">The sequence shown here is derived from an EMBL/GenBank/DDBJ whole genome shotgun (WGS) entry which is preliminary data.</text>
</comment>
<evidence type="ECO:0000256" key="3">
    <source>
        <dbReference type="ARBA" id="ARBA00022448"/>
    </source>
</evidence>
<dbReference type="SUPFAM" id="SSF56935">
    <property type="entry name" value="Porins"/>
    <property type="match status" value="1"/>
</dbReference>
<dbReference type="InterPro" id="IPR012910">
    <property type="entry name" value="Plug_dom"/>
</dbReference>
<proteinExistence type="inferred from homology"/>
<keyword evidence="8" id="KW-0408">Iron</keyword>
<keyword evidence="10 15" id="KW-0798">TonB box</keyword>
<dbReference type="Pfam" id="PF00593">
    <property type="entry name" value="TonB_dep_Rec_b-barrel"/>
    <property type="match status" value="1"/>
</dbReference>
<evidence type="ECO:0000256" key="13">
    <source>
        <dbReference type="ARBA" id="ARBA00023237"/>
    </source>
</evidence>
<dbReference type="PANTHER" id="PTHR32552">
    <property type="entry name" value="FERRICHROME IRON RECEPTOR-RELATED"/>
    <property type="match status" value="1"/>
</dbReference>
<evidence type="ECO:0000256" key="10">
    <source>
        <dbReference type="ARBA" id="ARBA00023077"/>
    </source>
</evidence>
<dbReference type="Pfam" id="PF07660">
    <property type="entry name" value="STN"/>
    <property type="match status" value="1"/>
</dbReference>
<dbReference type="Gene3D" id="2.170.130.10">
    <property type="entry name" value="TonB-dependent receptor, plug domain"/>
    <property type="match status" value="1"/>
</dbReference>
<keyword evidence="3 14" id="KW-0813">Transport</keyword>
<evidence type="ECO:0000259" key="16">
    <source>
        <dbReference type="SMART" id="SM00965"/>
    </source>
</evidence>
<evidence type="ECO:0000256" key="8">
    <source>
        <dbReference type="ARBA" id="ARBA00023004"/>
    </source>
</evidence>
<keyword evidence="7" id="KW-0732">Signal</keyword>
<evidence type="ECO:0000313" key="18">
    <source>
        <dbReference type="Proteomes" id="UP000291822"/>
    </source>
</evidence>
<dbReference type="InterPro" id="IPR037066">
    <property type="entry name" value="Plug_dom_sf"/>
</dbReference>
<dbReference type="InterPro" id="IPR000531">
    <property type="entry name" value="Beta-barrel_TonB"/>
</dbReference>
<dbReference type="PANTHER" id="PTHR32552:SF74">
    <property type="entry name" value="HYDROXAMATE SIDEROPHORE RECEPTOR FHUE"/>
    <property type="match status" value="1"/>
</dbReference>
<comment type="similarity">
    <text evidence="2 14 15">Belongs to the TonB-dependent receptor family.</text>
</comment>
<feature type="domain" description="Secretin/TonB short N-terminal" evidence="16">
    <location>
        <begin position="1"/>
        <end position="47"/>
    </location>
</feature>
<dbReference type="Gene3D" id="2.40.170.20">
    <property type="entry name" value="TonB-dependent receptor, beta-barrel domain"/>
    <property type="match status" value="1"/>
</dbReference>
<dbReference type="Gene3D" id="3.55.50.30">
    <property type="match status" value="1"/>
</dbReference>
<dbReference type="CDD" id="cd01347">
    <property type="entry name" value="ligand_gated_channel"/>
    <property type="match status" value="1"/>
</dbReference>
<keyword evidence="12 17" id="KW-0675">Receptor</keyword>
<dbReference type="InterPro" id="IPR010105">
    <property type="entry name" value="TonB_sidphr_rcpt"/>
</dbReference>
<reference evidence="17 18" key="1">
    <citation type="submission" date="2019-02" db="EMBL/GenBank/DDBJ databases">
        <title>Dyella amyloliquefaciens sp. nov., isolated from forest soil.</title>
        <authorList>
            <person name="Gao Z.-H."/>
            <person name="Qiu L.-H."/>
        </authorList>
    </citation>
    <scope>NUCLEOTIDE SEQUENCE [LARGE SCALE GENOMIC DNA]</scope>
    <source>
        <strain evidence="17 18">KACC 12747</strain>
    </source>
</reference>
<keyword evidence="13 14" id="KW-0998">Cell outer membrane</keyword>
<gene>
    <name evidence="17" type="ORF">EZM97_05115</name>
</gene>
<dbReference type="InterPro" id="IPR039426">
    <property type="entry name" value="TonB-dep_rcpt-like"/>
</dbReference>
<evidence type="ECO:0000256" key="14">
    <source>
        <dbReference type="PROSITE-ProRule" id="PRU01360"/>
    </source>
</evidence>
<dbReference type="GO" id="GO:0015344">
    <property type="term" value="F:siderophore uptake transmembrane transporter activity"/>
    <property type="evidence" value="ECO:0007669"/>
    <property type="project" value="TreeGrafter"/>
</dbReference>